<reference evidence="11 12" key="1">
    <citation type="submission" date="2015-08" db="EMBL/GenBank/DDBJ databases">
        <title>Complete genome sequence of Sulfurifustis variabilis.</title>
        <authorList>
            <person name="Miura A."/>
            <person name="Kojima H."/>
            <person name="Fukui M."/>
        </authorList>
    </citation>
    <scope>NUCLEOTIDE SEQUENCE [LARGE SCALE GENOMIC DNA]</scope>
    <source>
        <strain evidence="12">skN76</strain>
    </source>
</reference>
<dbReference type="EC" id="3.1.3.15" evidence="3"/>
<evidence type="ECO:0000256" key="9">
    <source>
        <dbReference type="ARBA" id="ARBA00052092"/>
    </source>
</evidence>
<dbReference type="Gene3D" id="1.20.1440.100">
    <property type="entry name" value="SG protein - dephosphorylation function"/>
    <property type="match status" value="1"/>
</dbReference>
<dbReference type="NCBIfam" id="TIGR01490">
    <property type="entry name" value="HAD-SF-IB-hyp1"/>
    <property type="match status" value="1"/>
</dbReference>
<dbReference type="Proteomes" id="UP000218899">
    <property type="component" value="Chromosome"/>
</dbReference>
<sequence length="217" mass="24730">MSLAIFDLDHTLLAGDSDHAWGEFLASRGWVDPDAHRRANDRYFAQYQAGQLDIREYLAFALAPLAGRERAELDALHREFMAARILPMITASARALVERHRARGDRLLIVTSTNRFVTAPIAREFGIEHLLATDPEERDGRYTGRVAGTPCYREGKVERLREWLAVHRETLEGSWGYSDSHNDLPLLQLVAHPVAVDPDEILRREAERRGWPIISLR</sequence>
<evidence type="ECO:0000256" key="7">
    <source>
        <dbReference type="ARBA" id="ARBA00022842"/>
    </source>
</evidence>
<evidence type="ECO:0000256" key="3">
    <source>
        <dbReference type="ARBA" id="ARBA00013085"/>
    </source>
</evidence>
<dbReference type="AlphaFoldDB" id="A0A1B4VBA6"/>
<comment type="catalytic activity">
    <reaction evidence="9">
        <text>L-histidinol phosphate + H2O = L-histidinol + phosphate</text>
        <dbReference type="Rhea" id="RHEA:14465"/>
        <dbReference type="ChEBI" id="CHEBI:15377"/>
        <dbReference type="ChEBI" id="CHEBI:43474"/>
        <dbReference type="ChEBI" id="CHEBI:57699"/>
        <dbReference type="ChEBI" id="CHEBI:57980"/>
        <dbReference type="EC" id="3.1.3.15"/>
    </reaction>
    <physiologicalReaction direction="left-to-right" evidence="9">
        <dbReference type="Rhea" id="RHEA:14466"/>
    </physiologicalReaction>
</comment>
<evidence type="ECO:0000256" key="10">
    <source>
        <dbReference type="ARBA" id="ARBA00053547"/>
    </source>
</evidence>
<evidence type="ECO:0000256" key="5">
    <source>
        <dbReference type="ARBA" id="ARBA00022723"/>
    </source>
</evidence>
<dbReference type="GO" id="GO:0046872">
    <property type="term" value="F:metal ion binding"/>
    <property type="evidence" value="ECO:0007669"/>
    <property type="project" value="UniProtKB-KW"/>
</dbReference>
<keyword evidence="6" id="KW-0378">Hydrolase</keyword>
<dbReference type="InterPro" id="IPR050582">
    <property type="entry name" value="HAD-like_SerB"/>
</dbReference>
<comment type="function">
    <text evidence="10">Catalyzes the dephosphorylation of histidinol-phosphate to histidinol, the direct precursor of histidine.</text>
</comment>
<comment type="similarity">
    <text evidence="2">Belongs to the HAD-like hydrolase superfamily. SerB family.</text>
</comment>
<evidence type="ECO:0000256" key="4">
    <source>
        <dbReference type="ARBA" id="ARBA00021697"/>
    </source>
</evidence>
<dbReference type="RefSeq" id="WP_096460025.1">
    <property type="nucleotide sequence ID" value="NZ_AP014936.1"/>
</dbReference>
<protein>
    <recommendedName>
        <fullName evidence="4">Histidinol-phosphatase</fullName>
        <ecNumber evidence="3">3.1.3.15</ecNumber>
    </recommendedName>
    <alternativeName>
        <fullName evidence="8">Histidinol-phosphate phosphatase</fullName>
    </alternativeName>
</protein>
<evidence type="ECO:0000256" key="8">
    <source>
        <dbReference type="ARBA" id="ARBA00033209"/>
    </source>
</evidence>
<evidence type="ECO:0000256" key="2">
    <source>
        <dbReference type="ARBA" id="ARBA00009184"/>
    </source>
</evidence>
<gene>
    <name evidence="11" type="ORF">SVA_1156</name>
</gene>
<comment type="pathway">
    <text evidence="1">Amino-acid biosynthesis; L-histidine biosynthesis; L-histidine from 5-phospho-alpha-D-ribose 1-diphosphate: step 8/9.</text>
</comment>
<dbReference type="OrthoDB" id="9784466at2"/>
<accession>A0A1B4VBA6</accession>
<evidence type="ECO:0000256" key="1">
    <source>
        <dbReference type="ARBA" id="ARBA00004970"/>
    </source>
</evidence>
<evidence type="ECO:0000313" key="12">
    <source>
        <dbReference type="Proteomes" id="UP000218899"/>
    </source>
</evidence>
<dbReference type="InterPro" id="IPR023214">
    <property type="entry name" value="HAD_sf"/>
</dbReference>
<dbReference type="CDD" id="cd02612">
    <property type="entry name" value="HAD_PGPPase"/>
    <property type="match status" value="1"/>
</dbReference>
<keyword evidence="5" id="KW-0479">Metal-binding</keyword>
<dbReference type="Pfam" id="PF12710">
    <property type="entry name" value="HAD"/>
    <property type="match status" value="1"/>
</dbReference>
<dbReference type="Gene3D" id="3.40.50.1000">
    <property type="entry name" value="HAD superfamily/HAD-like"/>
    <property type="match status" value="1"/>
</dbReference>
<proteinExistence type="inferred from homology"/>
<evidence type="ECO:0000256" key="6">
    <source>
        <dbReference type="ARBA" id="ARBA00022801"/>
    </source>
</evidence>
<dbReference type="PANTHER" id="PTHR43344">
    <property type="entry name" value="PHOSPHOSERINE PHOSPHATASE"/>
    <property type="match status" value="1"/>
</dbReference>
<dbReference type="SUPFAM" id="SSF56784">
    <property type="entry name" value="HAD-like"/>
    <property type="match status" value="1"/>
</dbReference>
<dbReference type="FunFam" id="3.40.50.1000:FF:000025">
    <property type="entry name" value="HAD hydrolase, family IB"/>
    <property type="match status" value="1"/>
</dbReference>
<dbReference type="InterPro" id="IPR006385">
    <property type="entry name" value="HAD_hydro_SerB1"/>
</dbReference>
<keyword evidence="7" id="KW-0460">Magnesium</keyword>
<dbReference type="EMBL" id="AP014936">
    <property type="protein sequence ID" value="BAU47731.1"/>
    <property type="molecule type" value="Genomic_DNA"/>
</dbReference>
<evidence type="ECO:0000313" key="11">
    <source>
        <dbReference type="EMBL" id="BAU47731.1"/>
    </source>
</evidence>
<name>A0A1B4VBA6_9GAMM</name>
<dbReference type="InterPro" id="IPR036412">
    <property type="entry name" value="HAD-like_sf"/>
</dbReference>
<dbReference type="PANTHER" id="PTHR43344:SF13">
    <property type="entry name" value="PHOSPHATASE RV3661-RELATED"/>
    <property type="match status" value="1"/>
</dbReference>
<dbReference type="GO" id="GO:0004401">
    <property type="term" value="F:histidinol-phosphatase activity"/>
    <property type="evidence" value="ECO:0007669"/>
    <property type="project" value="UniProtKB-EC"/>
</dbReference>
<keyword evidence="12" id="KW-1185">Reference proteome</keyword>
<dbReference type="KEGG" id="sva:SVA_1156"/>
<dbReference type="NCBIfam" id="TIGR01488">
    <property type="entry name" value="HAD-SF-IB"/>
    <property type="match status" value="1"/>
</dbReference>
<organism evidence="11 12">
    <name type="scientific">Sulfurifustis variabilis</name>
    <dbReference type="NCBI Taxonomy" id="1675686"/>
    <lineage>
        <taxon>Bacteria</taxon>
        <taxon>Pseudomonadati</taxon>
        <taxon>Pseudomonadota</taxon>
        <taxon>Gammaproteobacteria</taxon>
        <taxon>Acidiferrobacterales</taxon>
        <taxon>Acidiferrobacteraceae</taxon>
        <taxon>Sulfurifustis</taxon>
    </lineage>
</organism>